<keyword evidence="2" id="KW-1185">Reference proteome</keyword>
<dbReference type="Proteomes" id="UP000784294">
    <property type="component" value="Unassembled WGS sequence"/>
</dbReference>
<name>A0A3S5B2J5_9PLAT</name>
<reference evidence="1" key="1">
    <citation type="submission" date="2018-11" db="EMBL/GenBank/DDBJ databases">
        <authorList>
            <consortium name="Pathogen Informatics"/>
        </authorList>
    </citation>
    <scope>NUCLEOTIDE SEQUENCE</scope>
</reference>
<protein>
    <submittedName>
        <fullName evidence="1">Uncharacterized protein</fullName>
    </submittedName>
</protein>
<dbReference type="AlphaFoldDB" id="A0A3S5B2J5"/>
<dbReference type="EMBL" id="CAAALY010258245">
    <property type="protein sequence ID" value="VEL38551.1"/>
    <property type="molecule type" value="Genomic_DNA"/>
</dbReference>
<accession>A0A3S5B2J5</accession>
<evidence type="ECO:0000313" key="1">
    <source>
        <dbReference type="EMBL" id="VEL38551.1"/>
    </source>
</evidence>
<evidence type="ECO:0000313" key="2">
    <source>
        <dbReference type="Proteomes" id="UP000784294"/>
    </source>
</evidence>
<gene>
    <name evidence="1" type="ORF">PXEA_LOCUS31991</name>
</gene>
<proteinExistence type="predicted"/>
<organism evidence="1 2">
    <name type="scientific">Protopolystoma xenopodis</name>
    <dbReference type="NCBI Taxonomy" id="117903"/>
    <lineage>
        <taxon>Eukaryota</taxon>
        <taxon>Metazoa</taxon>
        <taxon>Spiralia</taxon>
        <taxon>Lophotrochozoa</taxon>
        <taxon>Platyhelminthes</taxon>
        <taxon>Monogenea</taxon>
        <taxon>Polyopisthocotylea</taxon>
        <taxon>Polystomatidea</taxon>
        <taxon>Polystomatidae</taxon>
        <taxon>Protopolystoma</taxon>
    </lineage>
</organism>
<comment type="caution">
    <text evidence="1">The sequence shown here is derived from an EMBL/GenBank/DDBJ whole genome shotgun (WGS) entry which is preliminary data.</text>
</comment>
<sequence>MKDDSRCSGYFLVSGEIGPIFTRNSGKCLVDCVNLKIVLKPNDCRKTGFSRRLLVRSTFEYLRHAISYELKVFPTISFQEVNQKHAFSRIYTIRMAQFLVNCFLAPLIVKISASELGQFDL</sequence>